<dbReference type="AlphaFoldDB" id="A0A8E2J8Q7"/>
<dbReference type="InterPro" id="IPR021109">
    <property type="entry name" value="Peptidase_aspartic_dom_sf"/>
</dbReference>
<dbReference type="EMBL" id="KV745719">
    <property type="protein sequence ID" value="OCK73574.1"/>
    <property type="molecule type" value="Genomic_DNA"/>
</dbReference>
<sequence>MDPLVVSSSVITLLCNLHKFSGLANVGHEDDPEIGDLAILTAFYRDINYLILSSPVSSIFSIDQALRRCKATQEQLIGLLDQIGYPRLKRSSRRQNRMRYALNMFLKHGQLARAKNAYRDAVLLLRDIAMSSVTQRHLESIRLEIEQIRHVTDMDDGSGENLRTLRTNEAGASGTLVPETTDHSLFNATIVLLSNEHPQYVSARGKFDTGADINLISRNLVEKRGLLDLVENLEKGLTIRGIEDAQFTAKAKITLTWYLNKSSYSRMTEFFLTEDDSFDILLGNDFINENNLFHIEPTVRMATHSKMKVVVAAGMFTLKAVYVLARADGVE</sequence>
<gene>
    <name evidence="1" type="ORF">K432DRAFT_410579</name>
</gene>
<protein>
    <submittedName>
        <fullName evidence="1">Uncharacterized protein</fullName>
    </submittedName>
</protein>
<accession>A0A8E2J8Q7</accession>
<dbReference type="Proteomes" id="UP000250266">
    <property type="component" value="Unassembled WGS sequence"/>
</dbReference>
<organism evidence="1 2">
    <name type="scientific">Lepidopterella palustris CBS 459.81</name>
    <dbReference type="NCBI Taxonomy" id="1314670"/>
    <lineage>
        <taxon>Eukaryota</taxon>
        <taxon>Fungi</taxon>
        <taxon>Dikarya</taxon>
        <taxon>Ascomycota</taxon>
        <taxon>Pezizomycotina</taxon>
        <taxon>Dothideomycetes</taxon>
        <taxon>Pleosporomycetidae</taxon>
        <taxon>Mytilinidiales</taxon>
        <taxon>Argynnaceae</taxon>
        <taxon>Lepidopterella</taxon>
    </lineage>
</organism>
<evidence type="ECO:0000313" key="2">
    <source>
        <dbReference type="Proteomes" id="UP000250266"/>
    </source>
</evidence>
<dbReference type="Gene3D" id="2.40.70.10">
    <property type="entry name" value="Acid Proteases"/>
    <property type="match status" value="1"/>
</dbReference>
<dbReference type="OrthoDB" id="3795722at2759"/>
<proteinExistence type="predicted"/>
<dbReference type="CDD" id="cd00303">
    <property type="entry name" value="retropepsin_like"/>
    <property type="match status" value="1"/>
</dbReference>
<reference evidence="1 2" key="1">
    <citation type="journal article" date="2016" name="Nat. Commun.">
        <title>Ectomycorrhizal ecology is imprinted in the genome of the dominant symbiotic fungus Cenococcum geophilum.</title>
        <authorList>
            <consortium name="DOE Joint Genome Institute"/>
            <person name="Peter M."/>
            <person name="Kohler A."/>
            <person name="Ohm R.A."/>
            <person name="Kuo A."/>
            <person name="Krutzmann J."/>
            <person name="Morin E."/>
            <person name="Arend M."/>
            <person name="Barry K.W."/>
            <person name="Binder M."/>
            <person name="Choi C."/>
            <person name="Clum A."/>
            <person name="Copeland A."/>
            <person name="Grisel N."/>
            <person name="Haridas S."/>
            <person name="Kipfer T."/>
            <person name="LaButti K."/>
            <person name="Lindquist E."/>
            <person name="Lipzen A."/>
            <person name="Maire R."/>
            <person name="Meier B."/>
            <person name="Mihaltcheva S."/>
            <person name="Molinier V."/>
            <person name="Murat C."/>
            <person name="Poggeler S."/>
            <person name="Quandt C.A."/>
            <person name="Sperisen C."/>
            <person name="Tritt A."/>
            <person name="Tisserant E."/>
            <person name="Crous P.W."/>
            <person name="Henrissat B."/>
            <person name="Nehls U."/>
            <person name="Egli S."/>
            <person name="Spatafora J.W."/>
            <person name="Grigoriev I.V."/>
            <person name="Martin F.M."/>
        </authorList>
    </citation>
    <scope>NUCLEOTIDE SEQUENCE [LARGE SCALE GENOMIC DNA]</scope>
    <source>
        <strain evidence="1 2">CBS 459.81</strain>
    </source>
</reference>
<dbReference type="SUPFAM" id="SSF50630">
    <property type="entry name" value="Acid proteases"/>
    <property type="match status" value="1"/>
</dbReference>
<evidence type="ECO:0000313" key="1">
    <source>
        <dbReference type="EMBL" id="OCK73574.1"/>
    </source>
</evidence>
<name>A0A8E2J8Q7_9PEZI</name>
<keyword evidence="2" id="KW-1185">Reference proteome</keyword>